<evidence type="ECO:0000256" key="1">
    <source>
        <dbReference type="ARBA" id="ARBA00004651"/>
    </source>
</evidence>
<evidence type="ECO:0000256" key="4">
    <source>
        <dbReference type="ARBA" id="ARBA00022692"/>
    </source>
</evidence>
<feature type="transmembrane region" description="Helical" evidence="7">
    <location>
        <begin position="227"/>
        <end position="246"/>
    </location>
</feature>
<dbReference type="PANTHER" id="PTHR43266">
    <property type="entry name" value="MACROLIDE-EFFLUX PROTEIN"/>
    <property type="match status" value="1"/>
</dbReference>
<keyword evidence="9" id="KW-1185">Reference proteome</keyword>
<keyword evidence="5 7" id="KW-1133">Transmembrane helix</keyword>
<evidence type="ECO:0000313" key="8">
    <source>
        <dbReference type="EMBL" id="GAE46250.1"/>
    </source>
</evidence>
<feature type="transmembrane region" description="Helical" evidence="7">
    <location>
        <begin position="389"/>
        <end position="408"/>
    </location>
</feature>
<dbReference type="Proteomes" id="UP000018949">
    <property type="component" value="Unassembled WGS sequence"/>
</dbReference>
<dbReference type="RefSeq" id="WP_023626199.1">
    <property type="nucleotide sequence ID" value="NZ_BAUW01000039.1"/>
</dbReference>
<sequence length="433" mass="48080">MEAHLKLRKATQHIWTFTISKFISSVGVQVYTFAVSYYILHLTGSASYFAINILCNVLPRTLASPIAGYFVDKYPRKRIVIISHIINIFILFFMIILSKLVGLTLPIFYIATILFTLTSTFAGLAFTSSISGLVDAKRIQKAMSLNQMVISISSIASPAIGGLTFALVNMPVLLTIYLSAVILALILESTMNFTLFSAKQTSKTPKSQNSTMWLNIKEGLVYIKGKPLIISIISIALFINFFAGAFQVGSSFTLINKLKMSSQHFGMIESALAAGMLIVSIYLSIRKELKYPLMKAKYGIILIGLLICIFTLPTFFRPSYTFVFSFYITIMLVYGAALTFINTPILVMLQKEISDEFKGRVFSLLETGAQALVPLSTILFGILYDLIPFQIVMLSAGFSLLIAVLYLARTSVIQSVHPELFEKKKNPVIRVSD</sequence>
<dbReference type="PANTHER" id="PTHR43266:SF9">
    <property type="entry name" value="PERMEASE, MAJOR FACILITATOR SUPERFAMILY-RELATED"/>
    <property type="match status" value="1"/>
</dbReference>
<dbReference type="Pfam" id="PF07690">
    <property type="entry name" value="MFS_1"/>
    <property type="match status" value="1"/>
</dbReference>
<organism evidence="8 9">
    <name type="scientific">Mesobacillus boroniphilus JCM 21738</name>
    <dbReference type="NCBI Taxonomy" id="1294265"/>
    <lineage>
        <taxon>Bacteria</taxon>
        <taxon>Bacillati</taxon>
        <taxon>Bacillota</taxon>
        <taxon>Bacilli</taxon>
        <taxon>Bacillales</taxon>
        <taxon>Bacillaceae</taxon>
        <taxon>Mesobacillus</taxon>
    </lineage>
</organism>
<feature type="transmembrane region" description="Helical" evidence="7">
    <location>
        <begin position="361"/>
        <end position="383"/>
    </location>
</feature>
<keyword evidence="6 7" id="KW-0472">Membrane</keyword>
<feature type="transmembrane region" description="Helical" evidence="7">
    <location>
        <begin position="174"/>
        <end position="196"/>
    </location>
</feature>
<comment type="subcellular location">
    <subcellularLocation>
        <location evidence="1">Cell membrane</location>
        <topology evidence="1">Multi-pass membrane protein</topology>
    </subcellularLocation>
</comment>
<dbReference type="CDD" id="cd06173">
    <property type="entry name" value="MFS_MefA_like"/>
    <property type="match status" value="1"/>
</dbReference>
<dbReference type="InterPro" id="IPR011701">
    <property type="entry name" value="MFS"/>
</dbReference>
<dbReference type="GO" id="GO:0022857">
    <property type="term" value="F:transmembrane transporter activity"/>
    <property type="evidence" value="ECO:0007669"/>
    <property type="project" value="InterPro"/>
</dbReference>
<feature type="transmembrane region" description="Helical" evidence="7">
    <location>
        <begin position="37"/>
        <end position="58"/>
    </location>
</feature>
<dbReference type="InterPro" id="IPR036259">
    <property type="entry name" value="MFS_trans_sf"/>
</dbReference>
<feature type="transmembrane region" description="Helical" evidence="7">
    <location>
        <begin position="322"/>
        <end position="349"/>
    </location>
</feature>
<dbReference type="Gene3D" id="1.20.1250.20">
    <property type="entry name" value="MFS general substrate transporter like domains"/>
    <property type="match status" value="1"/>
</dbReference>
<keyword evidence="3" id="KW-1003">Cell membrane</keyword>
<evidence type="ECO:0000256" key="2">
    <source>
        <dbReference type="ARBA" id="ARBA00022448"/>
    </source>
</evidence>
<dbReference type="EMBL" id="BAUW01000039">
    <property type="protein sequence ID" value="GAE46250.1"/>
    <property type="molecule type" value="Genomic_DNA"/>
</dbReference>
<keyword evidence="2" id="KW-0813">Transport</keyword>
<evidence type="ECO:0000256" key="7">
    <source>
        <dbReference type="SAM" id="Phobius"/>
    </source>
</evidence>
<feature type="transmembrane region" description="Helical" evidence="7">
    <location>
        <begin position="148"/>
        <end position="168"/>
    </location>
</feature>
<comment type="caution">
    <text evidence="8">The sequence shown here is derived from an EMBL/GenBank/DDBJ whole genome shotgun (WGS) entry which is preliminary data.</text>
</comment>
<evidence type="ECO:0000313" key="9">
    <source>
        <dbReference type="Proteomes" id="UP000018949"/>
    </source>
</evidence>
<evidence type="ECO:0000256" key="5">
    <source>
        <dbReference type="ARBA" id="ARBA00022989"/>
    </source>
</evidence>
<evidence type="ECO:0000256" key="6">
    <source>
        <dbReference type="ARBA" id="ARBA00023136"/>
    </source>
</evidence>
<dbReference type="eggNOG" id="COG2814">
    <property type="taxonomic scope" value="Bacteria"/>
</dbReference>
<feature type="transmembrane region" description="Helical" evidence="7">
    <location>
        <begin position="297"/>
        <end position="316"/>
    </location>
</feature>
<feature type="transmembrane region" description="Helical" evidence="7">
    <location>
        <begin position="266"/>
        <end position="285"/>
    </location>
</feature>
<name>W4RP88_9BACI</name>
<gene>
    <name evidence="8" type="ORF">JCM21738_3134</name>
</gene>
<feature type="transmembrane region" description="Helical" evidence="7">
    <location>
        <begin position="79"/>
        <end position="101"/>
    </location>
</feature>
<dbReference type="GO" id="GO:0005886">
    <property type="term" value="C:plasma membrane"/>
    <property type="evidence" value="ECO:0007669"/>
    <property type="project" value="UniProtKB-SubCell"/>
</dbReference>
<dbReference type="SUPFAM" id="SSF103473">
    <property type="entry name" value="MFS general substrate transporter"/>
    <property type="match status" value="1"/>
</dbReference>
<protein>
    <recommendedName>
        <fullName evidence="10">Permease</fullName>
    </recommendedName>
</protein>
<feature type="transmembrane region" description="Helical" evidence="7">
    <location>
        <begin position="107"/>
        <end position="127"/>
    </location>
</feature>
<feature type="transmembrane region" description="Helical" evidence="7">
    <location>
        <begin position="12"/>
        <end position="31"/>
    </location>
</feature>
<accession>W4RP88</accession>
<evidence type="ECO:0000256" key="3">
    <source>
        <dbReference type="ARBA" id="ARBA00022475"/>
    </source>
</evidence>
<keyword evidence="4 7" id="KW-0812">Transmembrane</keyword>
<reference evidence="8 9" key="1">
    <citation type="submission" date="2013-12" db="EMBL/GenBank/DDBJ databases">
        <title>NBRP : Genome information of microbial organism related human and environment.</title>
        <authorList>
            <person name="Hattori M."/>
            <person name="Oshima K."/>
            <person name="Inaba H."/>
            <person name="Suda W."/>
            <person name="Sakamoto M."/>
            <person name="Iino T."/>
            <person name="Kitahara M."/>
            <person name="Oshida Y."/>
            <person name="Iida T."/>
            <person name="Kudo T."/>
            <person name="Itoh T."/>
            <person name="Ahmed I."/>
            <person name="Ohkuma M."/>
        </authorList>
    </citation>
    <scope>NUCLEOTIDE SEQUENCE [LARGE SCALE GENOMIC DNA]</scope>
    <source>
        <strain evidence="8 9">JCM 21738</strain>
    </source>
</reference>
<dbReference type="AlphaFoldDB" id="W4RP88"/>
<evidence type="ECO:0008006" key="10">
    <source>
        <dbReference type="Google" id="ProtNLM"/>
    </source>
</evidence>
<proteinExistence type="predicted"/>